<name>A0A6H5HE13_9HEMI</name>
<dbReference type="InterPro" id="IPR051165">
    <property type="entry name" value="Multifunctional_ANK_Repeat"/>
</dbReference>
<dbReference type="Gene3D" id="1.25.40.20">
    <property type="entry name" value="Ankyrin repeat-containing domain"/>
    <property type="match status" value="5"/>
</dbReference>
<feature type="repeat" description="ANK" evidence="3">
    <location>
        <begin position="470"/>
        <end position="506"/>
    </location>
</feature>
<keyword evidence="1" id="KW-0677">Repeat</keyword>
<dbReference type="InterPro" id="IPR036770">
    <property type="entry name" value="Ankyrin_rpt-contain_sf"/>
</dbReference>
<dbReference type="PANTHER" id="PTHR24123:SF33">
    <property type="entry name" value="PROTEIN HOS4"/>
    <property type="match status" value="1"/>
</dbReference>
<dbReference type="SMART" id="SM00248">
    <property type="entry name" value="ANK"/>
    <property type="match status" value="16"/>
</dbReference>
<feature type="repeat" description="ANK" evidence="3">
    <location>
        <begin position="332"/>
        <end position="364"/>
    </location>
</feature>
<dbReference type="Pfam" id="PF12796">
    <property type="entry name" value="Ank_2"/>
    <property type="match status" value="5"/>
</dbReference>
<evidence type="ECO:0000256" key="1">
    <source>
        <dbReference type="ARBA" id="ARBA00022737"/>
    </source>
</evidence>
<evidence type="ECO:0000256" key="3">
    <source>
        <dbReference type="PROSITE-ProRule" id="PRU00023"/>
    </source>
</evidence>
<dbReference type="PANTHER" id="PTHR24123">
    <property type="entry name" value="ANKYRIN REPEAT-CONTAINING"/>
    <property type="match status" value="1"/>
</dbReference>
<sequence>MQGLFAHFRRIPEEQMPPNFLPKIKPIPSMVYSERERFFFDDDFQCPIFNFGDSPLHIAAKSGDIAKLEKLLKQPATDVNAANGESGATPLMAACSMGRYAAVKRLIQAGADVNHKAQGLDMIGVRYSDTTALHIATCGDRPELIDLLVKHGADVNCKTSPRSYTPLHLSVKYEKWNAFAALIQAPGIDPNIPRYDGATPLHRAVAYNLMVEKLLMVKGIDVNAVLPPENATPLHCAVYYRNLLVVEQLLVWGANPNARLFSGHSPLDIAMQMGDKRIADLVKRAGGKRGDPHLGQIWVPWGCAVVFHGVGTAPVKRKIVEGCDCVNVPLSCGSTALHHGVLQDETSGCEFLLNYGANVNARTFQGYEPIHLAAATGNLEIVKLLLRNGAQVGARTTIDCTPLHFAIENGCYSVAKYLLSQGADIKARNKYGDDMLYSAIGGLQPHMVTFVLQNGIDVHNKYRVFTVESDQVSALHIACTLAGAGDSSPVVKVLIEAGADVNERIDMGQGLVSPLQVAVLSWPNCLKLCRILVENGAYVDACVKLQSSRPRRTVDMDAMTYYQKSLDREAKEFLLNTLLLLRTVRKNDLGRVQQFCEKGAAVNCRSEKFDTPLVYAAWKGFLPILVYLLSKGADPNMSSPLHYAAKFGQKEAVVQLLKYGADAKKRIAGKTALQLAEERGHSDIVKLLKFVDLWLEESGEQRVKSLPDFKHDDNVVKIVDQLKGDVAEDDLCALFEKFPTRSIRHHPAVSVFPSPSSSEVKLILFDDLHGNSSVTSFGPGGEVSDMPWSLMKYQSFPLETRERRKLSNILLKSVYRLQSLGTASSNDDLSLYTNHWRNRCQVKEVATCAHLSEGTYLSERVLQGCQGVLRPSRCPSG</sequence>
<dbReference type="InterPro" id="IPR002110">
    <property type="entry name" value="Ankyrin_rpt"/>
</dbReference>
<feature type="repeat" description="ANK" evidence="3">
    <location>
        <begin position="636"/>
        <end position="668"/>
    </location>
</feature>
<dbReference type="PRINTS" id="PR01415">
    <property type="entry name" value="ANKYRIN"/>
</dbReference>
<evidence type="ECO:0000313" key="4">
    <source>
        <dbReference type="EMBL" id="CAB0016024.1"/>
    </source>
</evidence>
<keyword evidence="2 3" id="KW-0040">ANK repeat</keyword>
<dbReference type="PROSITE" id="PS50297">
    <property type="entry name" value="ANK_REP_REGION"/>
    <property type="match status" value="9"/>
</dbReference>
<dbReference type="Pfam" id="PF00023">
    <property type="entry name" value="Ank"/>
    <property type="match status" value="3"/>
</dbReference>
<keyword evidence="5" id="KW-1185">Reference proteome</keyword>
<dbReference type="AlphaFoldDB" id="A0A6H5HE13"/>
<feature type="repeat" description="ANK" evidence="3">
    <location>
        <begin position="608"/>
        <end position="640"/>
    </location>
</feature>
<evidence type="ECO:0000313" key="5">
    <source>
        <dbReference type="Proteomes" id="UP000479000"/>
    </source>
</evidence>
<feature type="repeat" description="ANK" evidence="3">
    <location>
        <begin position="229"/>
        <end position="261"/>
    </location>
</feature>
<dbReference type="EMBL" id="CADCXU010029848">
    <property type="protein sequence ID" value="CAB0016024.1"/>
    <property type="molecule type" value="Genomic_DNA"/>
</dbReference>
<feature type="repeat" description="ANK" evidence="3">
    <location>
        <begin position="51"/>
        <end position="84"/>
    </location>
</feature>
<proteinExistence type="predicted"/>
<dbReference type="OrthoDB" id="194358at2759"/>
<dbReference type="Proteomes" id="UP000479000">
    <property type="component" value="Unassembled WGS sequence"/>
</dbReference>
<protein>
    <submittedName>
        <fullName evidence="4">Uncharacterized protein</fullName>
    </submittedName>
</protein>
<feature type="repeat" description="ANK" evidence="3">
    <location>
        <begin position="398"/>
        <end position="430"/>
    </location>
</feature>
<feature type="repeat" description="ANK" evidence="3">
    <location>
        <begin position="128"/>
        <end position="160"/>
    </location>
</feature>
<feature type="repeat" description="ANK" evidence="3">
    <location>
        <begin position="86"/>
        <end position="118"/>
    </location>
</feature>
<gene>
    <name evidence="4" type="ORF">NTEN_LOCUS20354</name>
</gene>
<evidence type="ECO:0000256" key="2">
    <source>
        <dbReference type="ARBA" id="ARBA00023043"/>
    </source>
</evidence>
<accession>A0A6H5HE13</accession>
<dbReference type="SUPFAM" id="SSF48403">
    <property type="entry name" value="Ankyrin repeat"/>
    <property type="match status" value="3"/>
</dbReference>
<organism evidence="4 5">
    <name type="scientific">Nesidiocoris tenuis</name>
    <dbReference type="NCBI Taxonomy" id="355587"/>
    <lineage>
        <taxon>Eukaryota</taxon>
        <taxon>Metazoa</taxon>
        <taxon>Ecdysozoa</taxon>
        <taxon>Arthropoda</taxon>
        <taxon>Hexapoda</taxon>
        <taxon>Insecta</taxon>
        <taxon>Pterygota</taxon>
        <taxon>Neoptera</taxon>
        <taxon>Paraneoptera</taxon>
        <taxon>Hemiptera</taxon>
        <taxon>Heteroptera</taxon>
        <taxon>Panheteroptera</taxon>
        <taxon>Cimicomorpha</taxon>
        <taxon>Miridae</taxon>
        <taxon>Dicyphina</taxon>
        <taxon>Nesidiocoris</taxon>
    </lineage>
</organism>
<reference evidence="4 5" key="1">
    <citation type="submission" date="2020-02" db="EMBL/GenBank/DDBJ databases">
        <authorList>
            <person name="Ferguson B K."/>
        </authorList>
    </citation>
    <scope>NUCLEOTIDE SEQUENCE [LARGE SCALE GENOMIC DNA]</scope>
</reference>
<feature type="repeat" description="ANK" evidence="3">
    <location>
        <begin position="365"/>
        <end position="397"/>
    </location>
</feature>
<dbReference type="PROSITE" id="PS50088">
    <property type="entry name" value="ANK_REPEAT"/>
    <property type="match status" value="10"/>
</dbReference>